<sequence>MKLKTLAFALSVVMPLWTGHAYADSLVSKAQQEQAVQTAHNAAREQGFNHTEASIKAQRDALLAKRDQLQNQTDKLSKSFSQNEEQLAELEEKLRLETGSLGELFGVVRQAAKDLNHELDNSVTSLGANHDDNVVTDIVAAKSLPSMAQLTGLWRTMIGQIQASDEVAKVEIPYVNGTGELNQVSGFRLGSFGLITDDGYVNWNSGRGNAEAFPIQPENGPTSASFEYLNQTGMMDIVIDPSRGEMLAQLANEPTLMDRLKAGGVVGQIILVLLAIGGGIALFRGANLIKIRQQISRQLKNPEQPSNNPLGRILSVYNKEQNRSVEALELRLMETIIDEQEGLEKGLSMLKLLAALAPMLGLLGTVTGMIETFQVITQFGNGDPKVMAGGISMALVTTVLGLIAAMPLLLAHNVLGTQAENIRNILEKQGISLVAEQAEKACFKPNTQSKVAAA</sequence>
<feature type="signal peptide" evidence="9">
    <location>
        <begin position="1"/>
        <end position="23"/>
    </location>
</feature>
<evidence type="ECO:0000256" key="8">
    <source>
        <dbReference type="SAM" id="Phobius"/>
    </source>
</evidence>
<keyword evidence="2" id="KW-1003">Cell membrane</keyword>
<name>A0A1Q9GVU7_PHODP</name>
<feature type="transmembrane region" description="Helical" evidence="8">
    <location>
        <begin position="390"/>
        <end position="411"/>
    </location>
</feature>
<feature type="domain" description="MotA/TolQ/ExbB proton channel" evidence="10">
    <location>
        <begin position="308"/>
        <end position="427"/>
    </location>
</feature>
<evidence type="ECO:0000313" key="12">
    <source>
        <dbReference type="EMBL" id="QOD58480.1"/>
    </source>
</evidence>
<keyword evidence="6" id="KW-0653">Protein transport</keyword>
<evidence type="ECO:0000256" key="6">
    <source>
        <dbReference type="RuleBase" id="RU004057"/>
    </source>
</evidence>
<reference evidence="13" key="2">
    <citation type="submission" date="2017-05" db="EMBL/GenBank/DDBJ databases">
        <title>Whole genome sequence of fish pathogenic bacteria, Photobacterium damselae subsp. piscicida, strain 91-197, isolated from hybrid striped bass (Morone sp.) in USA.</title>
        <authorList>
            <person name="Teru Y."/>
            <person name="Hikima J."/>
            <person name="Kono T."/>
            <person name="Sakai M."/>
            <person name="Takano T."/>
            <person name="Hawke J.P."/>
            <person name="Takeyama H."/>
            <person name="Aoki T."/>
        </authorList>
    </citation>
    <scope>NUCLEOTIDE SEQUENCE [LARGE SCALE GENOMIC DNA]</scope>
    <source>
        <strain evidence="13">91-197</strain>
    </source>
</reference>
<keyword evidence="7" id="KW-0175">Coiled coil</keyword>
<evidence type="ECO:0000256" key="9">
    <source>
        <dbReference type="SAM" id="SignalP"/>
    </source>
</evidence>
<dbReference type="Pfam" id="PF01618">
    <property type="entry name" value="MotA_ExbB"/>
    <property type="match status" value="1"/>
</dbReference>
<accession>A0A1Q9GVU7</accession>
<reference evidence="11" key="1">
    <citation type="journal article" date="2017" name="Genome Announc.">
        <title>Whole-Genome Sequence of Photobacterium damselae subsp. piscicida Strain 91-197, Isolated from Hybrid Striped Bass (Morone sp.) in the United States.</title>
        <authorList>
            <person name="Teru Y."/>
            <person name="Hikima J."/>
            <person name="Kono T."/>
            <person name="Sakai M."/>
            <person name="Takano T."/>
            <person name="Hawke J.P."/>
            <person name="Takeyama H."/>
            <person name="Aoki T."/>
        </authorList>
    </citation>
    <scope>NUCLEOTIDE SEQUENCE</scope>
    <source>
        <strain evidence="11">91-197</strain>
    </source>
</reference>
<comment type="similarity">
    <text evidence="6">Belongs to the exbB/tolQ family.</text>
</comment>
<evidence type="ECO:0000313" key="14">
    <source>
        <dbReference type="Proteomes" id="UP000516656"/>
    </source>
</evidence>
<feature type="transmembrane region" description="Helical" evidence="8">
    <location>
        <begin position="262"/>
        <end position="283"/>
    </location>
</feature>
<dbReference type="PANTHER" id="PTHR30625">
    <property type="entry name" value="PROTEIN TOLQ"/>
    <property type="match status" value="1"/>
</dbReference>
<evidence type="ECO:0000313" key="11">
    <source>
        <dbReference type="EMBL" id="BAX55089.1"/>
    </source>
</evidence>
<organism evidence="11 13">
    <name type="scientific">Photobacterium damsela subsp. piscicida</name>
    <name type="common">Pasteurella piscicida</name>
    <dbReference type="NCBI Taxonomy" id="38294"/>
    <lineage>
        <taxon>Bacteria</taxon>
        <taxon>Pseudomonadati</taxon>
        <taxon>Pseudomonadota</taxon>
        <taxon>Gammaproteobacteria</taxon>
        <taxon>Vibrionales</taxon>
        <taxon>Vibrionaceae</taxon>
        <taxon>Photobacterium</taxon>
    </lineage>
</organism>
<dbReference type="InterPro" id="IPR002898">
    <property type="entry name" value="MotA_ExbB_proton_chnl"/>
</dbReference>
<protein>
    <submittedName>
        <fullName evidence="11">Biopolymer transport protein ExbB</fullName>
    </submittedName>
    <submittedName>
        <fullName evidence="12">MotA/TolQ/ExbB proton channel family protein</fullName>
    </submittedName>
</protein>
<proteinExistence type="inferred from homology"/>
<reference evidence="12 14" key="3">
    <citation type="submission" date="2020-09" db="EMBL/GenBank/DDBJ databases">
        <title>Complete, closed and curated genome sequences of Photobacterium damselae subsp. piscicida isolates from Australia indicate localised evolution and additional plasmid-borne pathogenicity mechanisms.</title>
        <authorList>
            <person name="Baseggio L."/>
            <person name="Silayeva O."/>
            <person name="Buller N."/>
            <person name="Landos M."/>
            <person name="Engelstaedter J."/>
            <person name="Barnes A.C."/>
        </authorList>
    </citation>
    <scope>NUCLEOTIDE SEQUENCE [LARGE SCALE GENOMIC DNA]</scope>
    <source>
        <strain evidence="12 14">AS-16-0540-1</strain>
    </source>
</reference>
<gene>
    <name evidence="12" type="ORF">IC627_16610</name>
    <name evidence="11" type="ORF">PDPUS_2_00503</name>
</gene>
<evidence type="ECO:0000256" key="5">
    <source>
        <dbReference type="ARBA" id="ARBA00023136"/>
    </source>
</evidence>
<dbReference type="RefSeq" id="WP_044178473.1">
    <property type="nucleotide sequence ID" value="NZ_AP018046.1"/>
</dbReference>
<evidence type="ECO:0000256" key="7">
    <source>
        <dbReference type="SAM" id="Coils"/>
    </source>
</evidence>
<dbReference type="Proteomes" id="UP000516656">
    <property type="component" value="Chromosome 2"/>
</dbReference>
<dbReference type="EMBL" id="CP061855">
    <property type="protein sequence ID" value="QOD58480.1"/>
    <property type="molecule type" value="Genomic_DNA"/>
</dbReference>
<evidence type="ECO:0000256" key="4">
    <source>
        <dbReference type="ARBA" id="ARBA00022989"/>
    </source>
</evidence>
<feature type="coiled-coil region" evidence="7">
    <location>
        <begin position="52"/>
        <end position="93"/>
    </location>
</feature>
<dbReference type="InterPro" id="IPR017270">
    <property type="entry name" value="MotA/TolQ/ExbB-rel"/>
</dbReference>
<dbReference type="AlphaFoldDB" id="A0A1Q9GVU7"/>
<evidence type="ECO:0000313" key="13">
    <source>
        <dbReference type="Proteomes" id="UP000218676"/>
    </source>
</evidence>
<evidence type="ECO:0000259" key="10">
    <source>
        <dbReference type="Pfam" id="PF01618"/>
    </source>
</evidence>
<dbReference type="InterPro" id="IPR050790">
    <property type="entry name" value="ExbB/TolQ_transport"/>
</dbReference>
<dbReference type="PANTHER" id="PTHR30625:SF11">
    <property type="entry name" value="MOTA_TOLQ_EXBB PROTON CHANNEL DOMAIN-CONTAINING PROTEIN"/>
    <property type="match status" value="1"/>
</dbReference>
<dbReference type="PIRSF" id="PIRSF037714">
    <property type="entry name" value="TolR"/>
    <property type="match status" value="1"/>
</dbReference>
<dbReference type="EMBL" id="AP018046">
    <property type="protein sequence ID" value="BAX55089.1"/>
    <property type="molecule type" value="Genomic_DNA"/>
</dbReference>
<feature type="chain" id="PRO_5011397477" evidence="9">
    <location>
        <begin position="24"/>
        <end position="454"/>
    </location>
</feature>
<evidence type="ECO:0000256" key="1">
    <source>
        <dbReference type="ARBA" id="ARBA00004651"/>
    </source>
</evidence>
<dbReference type="GO" id="GO:0005886">
    <property type="term" value="C:plasma membrane"/>
    <property type="evidence" value="ECO:0007669"/>
    <property type="project" value="UniProtKB-SubCell"/>
</dbReference>
<keyword evidence="6" id="KW-0813">Transport</keyword>
<dbReference type="Proteomes" id="UP000218676">
    <property type="component" value="Chromosome 2"/>
</dbReference>
<dbReference type="GO" id="GO:0017038">
    <property type="term" value="P:protein import"/>
    <property type="evidence" value="ECO:0007669"/>
    <property type="project" value="TreeGrafter"/>
</dbReference>
<keyword evidence="3 8" id="KW-0812">Transmembrane</keyword>
<keyword evidence="9" id="KW-0732">Signal</keyword>
<feature type="transmembrane region" description="Helical" evidence="8">
    <location>
        <begin position="352"/>
        <end position="370"/>
    </location>
</feature>
<keyword evidence="4 8" id="KW-1133">Transmembrane helix</keyword>
<keyword evidence="5 8" id="KW-0472">Membrane</keyword>
<evidence type="ECO:0000256" key="2">
    <source>
        <dbReference type="ARBA" id="ARBA00022475"/>
    </source>
</evidence>
<comment type="subcellular location">
    <subcellularLocation>
        <location evidence="1">Cell membrane</location>
        <topology evidence="1">Multi-pass membrane protein</topology>
    </subcellularLocation>
    <subcellularLocation>
        <location evidence="6">Membrane</location>
        <topology evidence="6">Multi-pass membrane protein</topology>
    </subcellularLocation>
</comment>
<evidence type="ECO:0000256" key="3">
    <source>
        <dbReference type="ARBA" id="ARBA00022692"/>
    </source>
</evidence>